<dbReference type="PANTHER" id="PTHR45833:SF1">
    <property type="entry name" value="METHIONINE SYNTHASE"/>
    <property type="match status" value="1"/>
</dbReference>
<comment type="caution">
    <text evidence="26">The sequence shown here is derived from an EMBL/GenBank/DDBJ whole genome shotgun (WGS) entry which is preliminary data.</text>
</comment>
<feature type="domain" description="B12-binding" evidence="24">
    <location>
        <begin position="756"/>
        <end position="891"/>
    </location>
</feature>
<dbReference type="SUPFAM" id="SSF52242">
    <property type="entry name" value="Cobalamin (vitamin B12)-binding domain"/>
    <property type="match status" value="1"/>
</dbReference>
<evidence type="ECO:0000256" key="18">
    <source>
        <dbReference type="ARBA" id="ARBA00031040"/>
    </source>
</evidence>
<dbReference type="PIRSF" id="PIRSF000381">
    <property type="entry name" value="MetH"/>
    <property type="match status" value="1"/>
</dbReference>
<evidence type="ECO:0000259" key="24">
    <source>
        <dbReference type="PROSITE" id="PS51332"/>
    </source>
</evidence>
<evidence type="ECO:0000256" key="12">
    <source>
        <dbReference type="ARBA" id="ARBA00022691"/>
    </source>
</evidence>
<keyword evidence="11 20" id="KW-0808">Transferase</keyword>
<dbReference type="Pfam" id="PF02574">
    <property type="entry name" value="S-methyl_trans"/>
    <property type="match status" value="1"/>
</dbReference>
<dbReference type="InterPro" id="IPR000489">
    <property type="entry name" value="Pterin-binding_dom"/>
</dbReference>
<evidence type="ECO:0000256" key="6">
    <source>
        <dbReference type="ARBA" id="ARBA00012032"/>
    </source>
</evidence>
<dbReference type="SUPFAM" id="SSF51717">
    <property type="entry name" value="Dihydropteroate synthetase-like"/>
    <property type="match status" value="1"/>
</dbReference>
<feature type="binding site" evidence="21">
    <location>
        <position position="256"/>
    </location>
    <ligand>
        <name>Zn(2+)</name>
        <dbReference type="ChEBI" id="CHEBI:29105"/>
    </ligand>
</feature>
<evidence type="ECO:0000259" key="23">
    <source>
        <dbReference type="PROSITE" id="PS50972"/>
    </source>
</evidence>
<feature type="domain" description="B12-binding N-terminal" evidence="25">
    <location>
        <begin position="658"/>
        <end position="752"/>
    </location>
</feature>
<proteinExistence type="inferred from homology"/>
<feature type="binding site" evidence="21">
    <location>
        <position position="319"/>
    </location>
    <ligand>
        <name>Zn(2+)</name>
        <dbReference type="ChEBI" id="CHEBI:29105"/>
    </ligand>
</feature>
<feature type="domain" description="Pterin-binding" evidence="23">
    <location>
        <begin position="364"/>
        <end position="625"/>
    </location>
</feature>
<dbReference type="InterPro" id="IPR033706">
    <property type="entry name" value="Met_synthase_B12-bd"/>
</dbReference>
<dbReference type="InterPro" id="IPR036594">
    <property type="entry name" value="Meth_synthase_dom"/>
</dbReference>
<evidence type="ECO:0000256" key="11">
    <source>
        <dbReference type="ARBA" id="ARBA00022679"/>
    </source>
</evidence>
<dbReference type="Gene3D" id="3.40.50.280">
    <property type="entry name" value="Cobalamin-binding domain"/>
    <property type="match status" value="1"/>
</dbReference>
<protein>
    <recommendedName>
        <fullName evidence="7 19">Methionine synthase</fullName>
        <ecNumber evidence="6 19">2.1.1.13</ecNumber>
    </recommendedName>
    <alternativeName>
        <fullName evidence="18 20">5-methyltetrahydrofolate--homocysteine methyltransferase</fullName>
    </alternativeName>
</protein>
<comment type="pathway">
    <text evidence="4 20">Amino-acid biosynthesis; L-methionine biosynthesis via de novo pathway; L-methionine from L-homocysteine (MetH route): step 1/1.</text>
</comment>
<evidence type="ECO:0000259" key="25">
    <source>
        <dbReference type="PROSITE" id="PS51337"/>
    </source>
</evidence>
<comment type="cofactor">
    <cofactor evidence="3 20">
        <name>methylcob(III)alamin</name>
        <dbReference type="ChEBI" id="CHEBI:28115"/>
    </cofactor>
</comment>
<dbReference type="NCBIfam" id="TIGR02082">
    <property type="entry name" value="metH"/>
    <property type="match status" value="1"/>
</dbReference>
<evidence type="ECO:0000256" key="3">
    <source>
        <dbReference type="ARBA" id="ARBA00001956"/>
    </source>
</evidence>
<feature type="binding site" evidence="21">
    <location>
        <position position="318"/>
    </location>
    <ligand>
        <name>Zn(2+)</name>
        <dbReference type="ChEBI" id="CHEBI:29105"/>
    </ligand>
</feature>
<organism evidence="26 27">
    <name type="scientific">Hallerella porci</name>
    <dbReference type="NCBI Taxonomy" id="1945871"/>
    <lineage>
        <taxon>Bacteria</taxon>
        <taxon>Pseudomonadati</taxon>
        <taxon>Fibrobacterota</taxon>
        <taxon>Fibrobacteria</taxon>
        <taxon>Fibrobacterales</taxon>
        <taxon>Fibrobacteraceae</taxon>
        <taxon>Hallerella</taxon>
    </lineage>
</organism>
<keyword evidence="13 20" id="KW-0479">Metal-binding</keyword>
<evidence type="ECO:0000256" key="9">
    <source>
        <dbReference type="ARBA" id="ARBA00022605"/>
    </source>
</evidence>
<evidence type="ECO:0000256" key="15">
    <source>
        <dbReference type="ARBA" id="ARBA00023167"/>
    </source>
</evidence>
<evidence type="ECO:0000256" key="19">
    <source>
        <dbReference type="NCBIfam" id="TIGR02082"/>
    </source>
</evidence>
<dbReference type="PROSITE" id="PS51337">
    <property type="entry name" value="B12_BINDING_NTER"/>
    <property type="match status" value="1"/>
</dbReference>
<dbReference type="PANTHER" id="PTHR45833">
    <property type="entry name" value="METHIONINE SYNTHASE"/>
    <property type="match status" value="1"/>
</dbReference>
<name>A0ABX5LTL6_9BACT</name>
<evidence type="ECO:0000256" key="10">
    <source>
        <dbReference type="ARBA" id="ARBA00022628"/>
    </source>
</evidence>
<keyword evidence="16 20" id="KW-0170">Cobalt</keyword>
<dbReference type="CDD" id="cd02069">
    <property type="entry name" value="methionine_synthase_B12_BD"/>
    <property type="match status" value="1"/>
</dbReference>
<gene>
    <name evidence="26" type="ORF">B0H50_101288</name>
</gene>
<dbReference type="Gene3D" id="3.20.20.330">
    <property type="entry name" value="Homocysteine-binding-like domain"/>
    <property type="match status" value="1"/>
</dbReference>
<comment type="domain">
    <text evidence="20">Modular enzyme with four functionally distinct domains. The isolated Hcy-binding domain catalyzes methyl transfer from free methylcobalamin to homocysteine. The Hcy-binding domain in association with the pterin-binding domain catalyzes the methylation of cob(I)alamin by methyltetrahydrofolate and the methylation of homocysteine. The B12-binding domain binds the cofactor. The AdoMet activation domain binds S-adenosyl-L-methionine. Under aerobic conditions cob(I)alamin can be converted to inactive cob(II)alamin. Reductive methylation by S-adenosyl-L-methionine and flavodoxin regenerates methylcobalamin.</text>
</comment>
<evidence type="ECO:0000256" key="14">
    <source>
        <dbReference type="ARBA" id="ARBA00022833"/>
    </source>
</evidence>
<dbReference type="InterPro" id="IPR003759">
    <property type="entry name" value="Cbl-bd_cap"/>
</dbReference>
<evidence type="ECO:0000256" key="5">
    <source>
        <dbReference type="ARBA" id="ARBA00010398"/>
    </source>
</evidence>
<evidence type="ECO:0000256" key="17">
    <source>
        <dbReference type="ARBA" id="ARBA00025552"/>
    </source>
</evidence>
<dbReference type="Gene3D" id="3.20.20.20">
    <property type="entry name" value="Dihydropteroate synthase-like"/>
    <property type="match status" value="1"/>
</dbReference>
<accession>A0ABX5LTL6</accession>
<dbReference type="InterPro" id="IPR006158">
    <property type="entry name" value="Cobalamin-bd"/>
</dbReference>
<reference evidence="26 27" key="1">
    <citation type="submission" date="2018-05" db="EMBL/GenBank/DDBJ databases">
        <title>Animal gut microbial communities from fecal samples from Wisconsin, USA.</title>
        <authorList>
            <person name="Neumann A."/>
        </authorList>
    </citation>
    <scope>NUCLEOTIDE SEQUENCE [LARGE SCALE GENOMIC DNA]</scope>
    <source>
        <strain evidence="26 27">UWS4</strain>
    </source>
</reference>
<evidence type="ECO:0000256" key="8">
    <source>
        <dbReference type="ARBA" id="ARBA00022603"/>
    </source>
</evidence>
<keyword evidence="27" id="KW-1185">Reference proteome</keyword>
<dbReference type="EMBL" id="QGHD01000001">
    <property type="protein sequence ID" value="PWL04273.1"/>
    <property type="molecule type" value="Genomic_DNA"/>
</dbReference>
<keyword evidence="10 20" id="KW-0846">Cobalamin</keyword>
<keyword evidence="12 20" id="KW-0949">S-adenosyl-L-methionine</keyword>
<evidence type="ECO:0000256" key="1">
    <source>
        <dbReference type="ARBA" id="ARBA00001700"/>
    </source>
</evidence>
<keyword evidence="14 20" id="KW-0862">Zinc</keyword>
<comment type="function">
    <text evidence="17 20">Catalyzes the transfer of a methyl group from methyl-cobalamin to homocysteine, yielding enzyme-bound cob(I)alamin and methionine. Subsequently, remethylates the cofactor using methyltetrahydrofolate.</text>
</comment>
<evidence type="ECO:0000256" key="20">
    <source>
        <dbReference type="PIRNR" id="PIRNR000381"/>
    </source>
</evidence>
<evidence type="ECO:0000256" key="16">
    <source>
        <dbReference type="ARBA" id="ARBA00023285"/>
    </source>
</evidence>
<evidence type="ECO:0000256" key="7">
    <source>
        <dbReference type="ARBA" id="ARBA00013998"/>
    </source>
</evidence>
<dbReference type="PROSITE" id="PS51332">
    <property type="entry name" value="B12_BINDING"/>
    <property type="match status" value="1"/>
</dbReference>
<dbReference type="SMART" id="SM01018">
    <property type="entry name" value="B12-binding_2"/>
    <property type="match status" value="1"/>
</dbReference>
<keyword evidence="9 20" id="KW-0028">Amino-acid biosynthesis</keyword>
<dbReference type="InterPro" id="IPR036589">
    <property type="entry name" value="HCY_dom_sf"/>
</dbReference>
<dbReference type="InterPro" id="IPR003726">
    <property type="entry name" value="HCY_dom"/>
</dbReference>
<dbReference type="InterPro" id="IPR036724">
    <property type="entry name" value="Cobalamin-bd_sf"/>
</dbReference>
<dbReference type="Gene3D" id="1.10.1240.10">
    <property type="entry name" value="Methionine synthase domain"/>
    <property type="match status" value="1"/>
</dbReference>
<dbReference type="CDD" id="cd00740">
    <property type="entry name" value="MeTr"/>
    <property type="match status" value="1"/>
</dbReference>
<evidence type="ECO:0000259" key="22">
    <source>
        <dbReference type="PROSITE" id="PS50970"/>
    </source>
</evidence>
<dbReference type="InterPro" id="IPR011822">
    <property type="entry name" value="MetH"/>
</dbReference>
<dbReference type="InterPro" id="IPR050554">
    <property type="entry name" value="Met_Synthase/Corrinoid"/>
</dbReference>
<evidence type="ECO:0000256" key="13">
    <source>
        <dbReference type="ARBA" id="ARBA00022723"/>
    </source>
</evidence>
<evidence type="ECO:0000313" key="26">
    <source>
        <dbReference type="EMBL" id="PWL04273.1"/>
    </source>
</evidence>
<keyword evidence="15 20" id="KW-0486">Methionine biosynthesis</keyword>
<dbReference type="Pfam" id="PF02607">
    <property type="entry name" value="B12-binding_2"/>
    <property type="match status" value="1"/>
</dbReference>
<comment type="cofactor">
    <cofactor evidence="2 20 21">
        <name>Zn(2+)</name>
        <dbReference type="ChEBI" id="CHEBI:29105"/>
    </cofactor>
</comment>
<dbReference type="PROSITE" id="PS50970">
    <property type="entry name" value="HCY"/>
    <property type="match status" value="1"/>
</dbReference>
<evidence type="ECO:0000256" key="21">
    <source>
        <dbReference type="PROSITE-ProRule" id="PRU00333"/>
    </source>
</evidence>
<dbReference type="SUPFAM" id="SSF47644">
    <property type="entry name" value="Methionine synthase domain"/>
    <property type="match status" value="1"/>
</dbReference>
<dbReference type="Pfam" id="PF00809">
    <property type="entry name" value="Pterin_bind"/>
    <property type="match status" value="1"/>
</dbReference>
<dbReference type="EC" id="2.1.1.13" evidence="6 19"/>
<dbReference type="InterPro" id="IPR011005">
    <property type="entry name" value="Dihydropteroate_synth-like_sf"/>
</dbReference>
<evidence type="ECO:0000313" key="27">
    <source>
        <dbReference type="Proteomes" id="UP000245523"/>
    </source>
</evidence>
<dbReference type="SUPFAM" id="SSF82282">
    <property type="entry name" value="Homocysteine S-methyltransferase"/>
    <property type="match status" value="1"/>
</dbReference>
<evidence type="ECO:0000256" key="4">
    <source>
        <dbReference type="ARBA" id="ARBA00005178"/>
    </source>
</evidence>
<dbReference type="Pfam" id="PF02310">
    <property type="entry name" value="B12-binding"/>
    <property type="match status" value="1"/>
</dbReference>
<dbReference type="Proteomes" id="UP000245523">
    <property type="component" value="Unassembled WGS sequence"/>
</dbReference>
<keyword evidence="8 20" id="KW-0489">Methyltransferase</keyword>
<dbReference type="PROSITE" id="PS50972">
    <property type="entry name" value="PTERIN_BINDING"/>
    <property type="match status" value="1"/>
</dbReference>
<comment type="similarity">
    <text evidence="5">Belongs to the vitamin-B12 dependent methionine synthase family.</text>
</comment>
<feature type="domain" description="Hcy-binding" evidence="22">
    <location>
        <begin position="9"/>
        <end position="333"/>
    </location>
</feature>
<sequence length="927" mass="101636">MNLPLSNSYKDLLAASEERILILDGGFGTMLQRLKLTEADFRGKQFLDSEIELKGDNDVLSLTSPDKVEWVHHEYLNAGADIIETNSFGASPIGQKEYKLEDFAYAMAKASAEVAKRAIAVKREEDLAAGKEPRRRFVAGSIGPTSKTASISPDVTDPAVRAVTFRELVASYKISANGLLDGGADILLVETVFDTLNAKAALYAIQEICDERHEMYPIMVSGTITDASGRILSGQTAKAFLNSLSSYPLFSIGFNCALGAKDMIPHLRDVGNAPFRVSVHPNAGLPNQFGGYDDTPEMMGEWVLRYAEEGLVNIVGGCCGTTPDHIRHFAEILKGKPPRKIPKKSGHILLSGLESLEVAPDSRFVNIGERLNIAGSRKFANLIREGNFTEAVNIGVMQAESGAQVIDVNLDDGMIDSEKTMIHFLNLLMSEPNVARCPIMIDSSRWNVLVAGMECVQGKGIVNSISLKEGEEKFLYRAEQIRRHGFAVVCMAFDEKGQATSFERKREVCTRMYRLLVDKLDFPTEDILFDPNILTIGTGMAEHADYAKDYIETCRYVKENLPLAHLVGGVSNLSFAFKGNNSIRESMHSCFLYHAGKAGMDFGIVNAGVLPVYEDIPEEERHLIEDLIFNRNEDATDKLLAYAETVKNRKLAGNANADILAWRNDSVENRIKHAMVKGIEEFIEADVEELRTQIAEPVQIIEGPLMAGMNEVGTLFGEGKMFLPQVVKSARVMKRAVAHLMPYIQASKKEGESASAGKIVMATVKGDVHDIGKNIVGVVLACNNYEVIDLGVMVPCEKIVEAVRKYKPDMVGLSGLITPSLDEMVNVAKTFKAEGLKTPLMVGGAAASAIHTAVKIAPESDAPVIYSRDAGSSASLMERWMNPKKRKDFLNELYAAQESLRHDNSQNKATVATVSLEEAKRQAPNLF</sequence>
<evidence type="ECO:0000256" key="2">
    <source>
        <dbReference type="ARBA" id="ARBA00001947"/>
    </source>
</evidence>
<comment type="catalytic activity">
    <reaction evidence="1 20">
        <text>(6S)-5-methyl-5,6,7,8-tetrahydrofolate + L-homocysteine = (6S)-5,6,7,8-tetrahydrofolate + L-methionine</text>
        <dbReference type="Rhea" id="RHEA:11172"/>
        <dbReference type="ChEBI" id="CHEBI:18608"/>
        <dbReference type="ChEBI" id="CHEBI:57453"/>
        <dbReference type="ChEBI" id="CHEBI:57844"/>
        <dbReference type="ChEBI" id="CHEBI:58199"/>
        <dbReference type="EC" id="2.1.1.13"/>
    </reaction>
</comment>
<dbReference type="RefSeq" id="WP_109587123.1">
    <property type="nucleotide sequence ID" value="NZ_QGHD01000001.1"/>
</dbReference>